<dbReference type="SUPFAM" id="SSF52821">
    <property type="entry name" value="Rhodanese/Cell cycle control phosphatase"/>
    <property type="match status" value="1"/>
</dbReference>
<dbReference type="PANTHER" id="PTHR44086">
    <property type="entry name" value="THIOSULFATE SULFURTRANSFERASE RDL2, MITOCHONDRIAL-RELATED"/>
    <property type="match status" value="1"/>
</dbReference>
<sequence>MAMKLKDFVSEARSQIEEIKPDDVDRLRSEKPDLLILDVREPGEYEAGHLRDALNVPRGVLEPAADPDYKKPNPTLSTAYERPVIAYCATGGRSALAVKTLNEMGFSEVYNLGGGYENWEAEDRETVTD</sequence>
<keyword evidence="3" id="KW-1185">Reference proteome</keyword>
<dbReference type="InterPro" id="IPR001763">
    <property type="entry name" value="Rhodanese-like_dom"/>
</dbReference>
<dbReference type="Proteomes" id="UP000198611">
    <property type="component" value="Unassembled WGS sequence"/>
</dbReference>
<evidence type="ECO:0000259" key="1">
    <source>
        <dbReference type="PROSITE" id="PS50206"/>
    </source>
</evidence>
<dbReference type="AlphaFoldDB" id="A0A1I1TQN4"/>
<reference evidence="2 3" key="1">
    <citation type="submission" date="2016-10" db="EMBL/GenBank/DDBJ databases">
        <authorList>
            <person name="de Groot N.N."/>
        </authorList>
    </citation>
    <scope>NUCLEOTIDE SEQUENCE [LARGE SCALE GENOMIC DNA]</scope>
    <source>
        <strain evidence="2 3">HL3</strain>
    </source>
</reference>
<evidence type="ECO:0000313" key="3">
    <source>
        <dbReference type="Proteomes" id="UP000198611"/>
    </source>
</evidence>
<dbReference type="PROSITE" id="PS50206">
    <property type="entry name" value="RHODANESE_3"/>
    <property type="match status" value="1"/>
</dbReference>
<dbReference type="OrthoDB" id="9791096at2"/>
<dbReference type="SMART" id="SM00450">
    <property type="entry name" value="RHOD"/>
    <property type="match status" value="1"/>
</dbReference>
<dbReference type="Pfam" id="PF00581">
    <property type="entry name" value="Rhodanese"/>
    <property type="match status" value="1"/>
</dbReference>
<dbReference type="EMBL" id="FOMJ01000006">
    <property type="protein sequence ID" value="SFD60951.1"/>
    <property type="molecule type" value="Genomic_DNA"/>
</dbReference>
<gene>
    <name evidence="2" type="ORF">SAMN05660831_01976</name>
</gene>
<feature type="domain" description="Rhodanese" evidence="1">
    <location>
        <begin position="30"/>
        <end position="128"/>
    </location>
</feature>
<protein>
    <submittedName>
        <fullName evidence="2">Rhodanese-related sulfurtransferase</fullName>
    </submittedName>
</protein>
<proteinExistence type="predicted"/>
<dbReference type="STRING" id="1123397.SAMN05660831_01976"/>
<evidence type="ECO:0000313" key="2">
    <source>
        <dbReference type="EMBL" id="SFD60951.1"/>
    </source>
</evidence>
<dbReference type="GO" id="GO:0004792">
    <property type="term" value="F:thiosulfate-cyanide sulfurtransferase activity"/>
    <property type="evidence" value="ECO:0007669"/>
    <property type="project" value="TreeGrafter"/>
</dbReference>
<dbReference type="InterPro" id="IPR036873">
    <property type="entry name" value="Rhodanese-like_dom_sf"/>
</dbReference>
<dbReference type="PANTHER" id="PTHR44086:SF10">
    <property type="entry name" value="THIOSULFATE SULFURTRANSFERASE_RHODANESE-LIKE DOMAIN-CONTAINING PROTEIN 3"/>
    <property type="match status" value="1"/>
</dbReference>
<dbReference type="Gene3D" id="3.40.250.10">
    <property type="entry name" value="Rhodanese-like domain"/>
    <property type="match status" value="1"/>
</dbReference>
<keyword evidence="2" id="KW-0808">Transferase</keyword>
<organism evidence="2 3">
    <name type="scientific">Thiohalospira halophila DSM 15071</name>
    <dbReference type="NCBI Taxonomy" id="1123397"/>
    <lineage>
        <taxon>Bacteria</taxon>
        <taxon>Pseudomonadati</taxon>
        <taxon>Pseudomonadota</taxon>
        <taxon>Gammaproteobacteria</taxon>
        <taxon>Thiohalospirales</taxon>
        <taxon>Thiohalospiraceae</taxon>
        <taxon>Thiohalospira</taxon>
    </lineage>
</organism>
<accession>A0A1I1TQN4</accession>
<dbReference type="RefSeq" id="WP_093428600.1">
    <property type="nucleotide sequence ID" value="NZ_FOMJ01000006.1"/>
</dbReference>
<name>A0A1I1TQN4_9GAMM</name>